<dbReference type="SUPFAM" id="SSF51126">
    <property type="entry name" value="Pectin lyase-like"/>
    <property type="match status" value="1"/>
</dbReference>
<evidence type="ECO:0000313" key="3">
    <source>
        <dbReference type="EMBL" id="KYR01981.1"/>
    </source>
</evidence>
<evidence type="ECO:0000256" key="2">
    <source>
        <dbReference type="SAM" id="SignalP"/>
    </source>
</evidence>
<proteinExistence type="predicted"/>
<evidence type="ECO:0000256" key="1">
    <source>
        <dbReference type="SAM" id="Phobius"/>
    </source>
</evidence>
<evidence type="ECO:0000313" key="4">
    <source>
        <dbReference type="Proteomes" id="UP000076078"/>
    </source>
</evidence>
<feature type="signal peptide" evidence="2">
    <location>
        <begin position="1"/>
        <end position="17"/>
    </location>
</feature>
<dbReference type="EMBL" id="LODT01000004">
    <property type="protein sequence ID" value="KYR01981.1"/>
    <property type="molecule type" value="Genomic_DNA"/>
</dbReference>
<protein>
    <submittedName>
        <fullName evidence="3">Pectin lyase-like family protein</fullName>
    </submittedName>
</protein>
<feature type="transmembrane region" description="Helical" evidence="1">
    <location>
        <begin position="450"/>
        <end position="477"/>
    </location>
</feature>
<sequence>MKLNIICILYIIGVVLCEQQQLQNPQCLKYISNDGSGSIICGDNKNPCISIKSAINSCTSQNLTSNMFIRFLDSEYLLNSNDRFTLTEDTELTLEGSNGTVLNLKNLDGPFIKVNQKSVNIDIRDLTLAKMEKSGLIYIFVRNDDVEISMTNVNVLESFLQNIDMNLFTFNSTFNSRPIKLNIQSSNFNNNTCVKNLYSTTDSTSMFSLGNVEAVFKNTTFEFNSGYRSIIKIIGNSLSVFNSTFLSNEGPLSYGTMPACITHGNSQLTVDNVEFNGHFNYYFIYNIDRSPLICVGLIQNSRFLNNNSPNQGKMMSLQYCNWTLTNNLFSNNNLNEIIYNYQSVSMLISNSTFTENKGTTIIEFLYGPVTLSNIVITGNINYELMECSSNVTLDNVVSTNNNYGPLGEVVCSYGCNINNLDLNRLWTCTTDYSATTEPPATDDSNLGKGIAILVIILICAGVSLFLIILSIGIYCFIRSEKRKKYQSINNI</sequence>
<comment type="caution">
    <text evidence="3">The sequence shown here is derived from an EMBL/GenBank/DDBJ whole genome shotgun (WGS) entry which is preliminary data.</text>
</comment>
<reference evidence="3 4" key="1">
    <citation type="submission" date="2015-12" db="EMBL/GenBank/DDBJ databases">
        <title>Dictyostelia acquired genes for synthesis and detection of signals that induce cell-type specialization by lateral gene transfer from prokaryotes.</title>
        <authorList>
            <person name="Gloeckner G."/>
            <person name="Schaap P."/>
        </authorList>
    </citation>
    <scope>NUCLEOTIDE SEQUENCE [LARGE SCALE GENOMIC DNA]</scope>
    <source>
        <strain evidence="3 4">TK</strain>
    </source>
</reference>
<accession>A0A152A782</accession>
<feature type="chain" id="PRO_5007593710" evidence="2">
    <location>
        <begin position="18"/>
        <end position="491"/>
    </location>
</feature>
<dbReference type="GO" id="GO:0016829">
    <property type="term" value="F:lyase activity"/>
    <property type="evidence" value="ECO:0007669"/>
    <property type="project" value="UniProtKB-KW"/>
</dbReference>
<organism evidence="3 4">
    <name type="scientific">Tieghemostelium lacteum</name>
    <name type="common">Slime mold</name>
    <name type="synonym">Dictyostelium lacteum</name>
    <dbReference type="NCBI Taxonomy" id="361077"/>
    <lineage>
        <taxon>Eukaryota</taxon>
        <taxon>Amoebozoa</taxon>
        <taxon>Evosea</taxon>
        <taxon>Eumycetozoa</taxon>
        <taxon>Dictyostelia</taxon>
        <taxon>Dictyosteliales</taxon>
        <taxon>Raperosteliaceae</taxon>
        <taxon>Tieghemostelium</taxon>
    </lineage>
</organism>
<keyword evidence="1" id="KW-1133">Transmembrane helix</keyword>
<dbReference type="Proteomes" id="UP000076078">
    <property type="component" value="Unassembled WGS sequence"/>
</dbReference>
<keyword evidence="2" id="KW-0732">Signal</keyword>
<keyword evidence="1" id="KW-0812">Transmembrane</keyword>
<dbReference type="InParanoid" id="A0A152A782"/>
<keyword evidence="3" id="KW-0456">Lyase</keyword>
<dbReference type="InterPro" id="IPR011050">
    <property type="entry name" value="Pectin_lyase_fold/virulence"/>
</dbReference>
<keyword evidence="4" id="KW-1185">Reference proteome</keyword>
<gene>
    <name evidence="3" type="ORF">DLAC_00775</name>
</gene>
<keyword evidence="1" id="KW-0472">Membrane</keyword>
<name>A0A152A782_TIELA</name>
<dbReference type="AlphaFoldDB" id="A0A152A782"/>